<accession>R4WKR6</accession>
<dbReference type="PATRIC" id="fig|758793.3.peg.3297"/>
<dbReference type="Proteomes" id="UP000013966">
    <property type="component" value="Chromosome 2"/>
</dbReference>
<dbReference type="HOGENOM" id="CLU_2767898_0_0_4"/>
<evidence type="ECO:0000313" key="2">
    <source>
        <dbReference type="Proteomes" id="UP000013966"/>
    </source>
</evidence>
<evidence type="ECO:0000313" key="1">
    <source>
        <dbReference type="EMBL" id="BAN25049.1"/>
    </source>
</evidence>
<protein>
    <submittedName>
        <fullName evidence="1">Uncharacterized protein</fullName>
    </submittedName>
</protein>
<reference evidence="1 2" key="2">
    <citation type="journal article" date="2018" name="Int. J. Syst. Evol. Microbiol.">
        <title>Burkholderia insecticola sp. nov., a gut symbiotic bacterium of the bean bug Riptortus pedestris.</title>
        <authorList>
            <person name="Takeshita K."/>
            <person name="Tamaki H."/>
            <person name="Ohbayashi T."/>
            <person name="Meng X.-Y."/>
            <person name="Sone T."/>
            <person name="Mitani Y."/>
            <person name="Peeters C."/>
            <person name="Kikuchi Y."/>
            <person name="Vandamme P."/>
        </authorList>
    </citation>
    <scope>NUCLEOTIDE SEQUENCE [LARGE SCALE GENOMIC DNA]</scope>
    <source>
        <strain evidence="1">RPE64</strain>
    </source>
</reference>
<dbReference type="KEGG" id="buo:BRPE64_BCDS03880"/>
<sequence>MYSHPKKERANFLTKMMRADHLTDVSQCARDALQENNRTMRFAAMLSHDGSAGAVSWLRTDSATSDSME</sequence>
<keyword evidence="2" id="KW-1185">Reference proteome</keyword>
<reference evidence="1 2" key="1">
    <citation type="journal article" date="2013" name="Genome Announc.">
        <title>Complete Genome Sequence of Burkholderia sp. Strain RPE64, Bacterial Symbiont of the Bean Bug Riptortus pedestris.</title>
        <authorList>
            <person name="Shibata T.F."/>
            <person name="Maeda T."/>
            <person name="Nikoh N."/>
            <person name="Yamaguchi K."/>
            <person name="Oshima K."/>
            <person name="Hattori M."/>
            <person name="Nishiyama T."/>
            <person name="Hasebe M."/>
            <person name="Fukatsu T."/>
            <person name="Kikuchi Y."/>
            <person name="Shigenobu S."/>
        </authorList>
    </citation>
    <scope>NUCLEOTIDE SEQUENCE [LARGE SCALE GENOMIC DNA]</scope>
</reference>
<gene>
    <name evidence="1" type="ORF">BRPE64_BCDS03880</name>
</gene>
<organism evidence="1 2">
    <name type="scientific">Caballeronia insecticola</name>
    <dbReference type="NCBI Taxonomy" id="758793"/>
    <lineage>
        <taxon>Bacteria</taxon>
        <taxon>Pseudomonadati</taxon>
        <taxon>Pseudomonadota</taxon>
        <taxon>Betaproteobacteria</taxon>
        <taxon>Burkholderiales</taxon>
        <taxon>Burkholderiaceae</taxon>
        <taxon>Caballeronia</taxon>
    </lineage>
</organism>
<proteinExistence type="predicted"/>
<dbReference type="STRING" id="758793.BRPE64_BCDS03880"/>
<name>R4WKR6_9BURK</name>
<dbReference type="AlphaFoldDB" id="R4WKR6"/>
<dbReference type="EMBL" id="AP013059">
    <property type="protein sequence ID" value="BAN25049.1"/>
    <property type="molecule type" value="Genomic_DNA"/>
</dbReference>